<keyword evidence="6 8" id="KW-1133">Transmembrane helix</keyword>
<comment type="caution">
    <text evidence="9">The sequence shown here is derived from an EMBL/GenBank/DDBJ whole genome shotgun (WGS) entry which is preliminary data.</text>
</comment>
<evidence type="ECO:0000256" key="1">
    <source>
        <dbReference type="ARBA" id="ARBA00004651"/>
    </source>
</evidence>
<evidence type="ECO:0000256" key="2">
    <source>
        <dbReference type="ARBA" id="ARBA00010735"/>
    </source>
</evidence>
<dbReference type="InterPro" id="IPR011606">
    <property type="entry name" value="Brnchd-chn_aa_trnsp_permease"/>
</dbReference>
<comment type="similarity">
    <text evidence="2">Belongs to the AzlC family.</text>
</comment>
<comment type="subcellular location">
    <subcellularLocation>
        <location evidence="1">Cell membrane</location>
        <topology evidence="1">Multi-pass membrane protein</topology>
    </subcellularLocation>
</comment>
<evidence type="ECO:0000256" key="4">
    <source>
        <dbReference type="ARBA" id="ARBA00022475"/>
    </source>
</evidence>
<evidence type="ECO:0000256" key="8">
    <source>
        <dbReference type="SAM" id="Phobius"/>
    </source>
</evidence>
<dbReference type="AlphaFoldDB" id="A0A9Q2BWA5"/>
<dbReference type="EMBL" id="QGBI01000004">
    <property type="protein sequence ID" value="MBX3889036.1"/>
    <property type="molecule type" value="Genomic_DNA"/>
</dbReference>
<keyword evidence="3" id="KW-0813">Transport</keyword>
<evidence type="ECO:0000256" key="7">
    <source>
        <dbReference type="ARBA" id="ARBA00023136"/>
    </source>
</evidence>
<evidence type="ECO:0000313" key="10">
    <source>
        <dbReference type="Proteomes" id="UP001199322"/>
    </source>
</evidence>
<dbReference type="PANTHER" id="PTHR34979">
    <property type="entry name" value="INNER MEMBRANE PROTEIN YGAZ"/>
    <property type="match status" value="1"/>
</dbReference>
<accession>A0A9Q2BWA5</accession>
<feature type="transmembrane region" description="Helical" evidence="8">
    <location>
        <begin position="165"/>
        <end position="182"/>
    </location>
</feature>
<keyword evidence="4" id="KW-1003">Cell membrane</keyword>
<feature type="transmembrane region" description="Helical" evidence="8">
    <location>
        <begin position="211"/>
        <end position="230"/>
    </location>
</feature>
<sequence>MSYRRNEGHSATKASDRGVLLRLTTTVGMAYLPTGFAFGVLATQAGLSPAVVIAMSIFIFAGALQFAAVPLLSVATGLGAFAMTTLLINLRHVLYAIPLIEHLPARRWQRAYIVAALTDENYSVLTTLPTDKRQQFAMAVTLIHHVYWIAGTVLGVLLGQKVADWIPNLDFALPSLFTILAIEQYLSQRRLAPALIGVLAYFAATRMATNYLLITALGFGLATLLARALVRGNAVEAS</sequence>
<feature type="transmembrane region" description="Helical" evidence="8">
    <location>
        <begin position="20"/>
        <end position="43"/>
    </location>
</feature>
<dbReference type="GO" id="GO:1903785">
    <property type="term" value="P:L-valine transmembrane transport"/>
    <property type="evidence" value="ECO:0007669"/>
    <property type="project" value="TreeGrafter"/>
</dbReference>
<protein>
    <submittedName>
        <fullName evidence="9">AzlC family ABC transporter permease</fullName>
    </submittedName>
</protein>
<evidence type="ECO:0000256" key="6">
    <source>
        <dbReference type="ARBA" id="ARBA00022989"/>
    </source>
</evidence>
<dbReference type="Proteomes" id="UP001199322">
    <property type="component" value="Unassembled WGS sequence"/>
</dbReference>
<feature type="transmembrane region" description="Helical" evidence="8">
    <location>
        <begin position="50"/>
        <end position="72"/>
    </location>
</feature>
<organism evidence="9 10">
    <name type="scientific">Ralstonia pickettii</name>
    <name type="common">Burkholderia pickettii</name>
    <dbReference type="NCBI Taxonomy" id="329"/>
    <lineage>
        <taxon>Bacteria</taxon>
        <taxon>Pseudomonadati</taxon>
        <taxon>Pseudomonadota</taxon>
        <taxon>Betaproteobacteria</taxon>
        <taxon>Burkholderiales</taxon>
        <taxon>Burkholderiaceae</taxon>
        <taxon>Ralstonia</taxon>
    </lineage>
</organism>
<evidence type="ECO:0000256" key="5">
    <source>
        <dbReference type="ARBA" id="ARBA00022692"/>
    </source>
</evidence>
<keyword evidence="7 8" id="KW-0472">Membrane</keyword>
<proteinExistence type="inferred from homology"/>
<dbReference type="PANTHER" id="PTHR34979:SF1">
    <property type="entry name" value="INNER MEMBRANE PROTEIN YGAZ"/>
    <property type="match status" value="1"/>
</dbReference>
<dbReference type="Pfam" id="PF03591">
    <property type="entry name" value="AzlC"/>
    <property type="match status" value="1"/>
</dbReference>
<evidence type="ECO:0000313" key="9">
    <source>
        <dbReference type="EMBL" id="MBX3889036.1"/>
    </source>
</evidence>
<feature type="transmembrane region" description="Helical" evidence="8">
    <location>
        <begin position="136"/>
        <end position="159"/>
    </location>
</feature>
<dbReference type="GO" id="GO:0005886">
    <property type="term" value="C:plasma membrane"/>
    <property type="evidence" value="ECO:0007669"/>
    <property type="project" value="UniProtKB-SubCell"/>
</dbReference>
<keyword evidence="5 8" id="KW-0812">Transmembrane</keyword>
<evidence type="ECO:0000256" key="3">
    <source>
        <dbReference type="ARBA" id="ARBA00022448"/>
    </source>
</evidence>
<gene>
    <name evidence="9" type="ORF">DEE74_04065</name>
</gene>
<reference evidence="9" key="1">
    <citation type="submission" date="2018-06" db="EMBL/GenBank/DDBJ databases">
        <authorList>
            <person name="O'Rourke A."/>
        </authorList>
    </citation>
    <scope>NUCLEOTIDE SEQUENCE</scope>
    <source>
        <strain evidence="9">132550021-3</strain>
    </source>
</reference>
<name>A0A9Q2BWA5_RALPI</name>